<dbReference type="InterPro" id="IPR038740">
    <property type="entry name" value="BioF2-like_GNAT_dom"/>
</dbReference>
<dbReference type="EC" id="2.3.1.-" evidence="2"/>
<reference evidence="3" key="1">
    <citation type="journal article" date="2019" name="Int. J. Syst. Evol. Microbiol.">
        <title>The Global Catalogue of Microorganisms (GCM) 10K type strain sequencing project: providing services to taxonomists for standard genome sequencing and annotation.</title>
        <authorList>
            <consortium name="The Broad Institute Genomics Platform"/>
            <consortium name="The Broad Institute Genome Sequencing Center for Infectious Disease"/>
            <person name="Wu L."/>
            <person name="Ma J."/>
        </authorList>
    </citation>
    <scope>NUCLEOTIDE SEQUENCE [LARGE SCALE GENOMIC DNA]</scope>
    <source>
        <strain evidence="3">KCTC 52237</strain>
    </source>
</reference>
<dbReference type="PROSITE" id="PS51186">
    <property type="entry name" value="GNAT"/>
    <property type="match status" value="1"/>
</dbReference>
<name>A0ABV7FE20_9GAMM</name>
<evidence type="ECO:0000259" key="1">
    <source>
        <dbReference type="PROSITE" id="PS51186"/>
    </source>
</evidence>
<gene>
    <name evidence="2" type="ORF">ACFODX_05520</name>
</gene>
<dbReference type="Pfam" id="PF13480">
    <property type="entry name" value="Acetyltransf_6"/>
    <property type="match status" value="1"/>
</dbReference>
<comment type="caution">
    <text evidence="2">The sequence shown here is derived from an EMBL/GenBank/DDBJ whole genome shotgun (WGS) entry which is preliminary data.</text>
</comment>
<dbReference type="Gene3D" id="3.40.630.30">
    <property type="match status" value="1"/>
</dbReference>
<keyword evidence="2" id="KW-0012">Acyltransferase</keyword>
<dbReference type="Pfam" id="PF13508">
    <property type="entry name" value="Acetyltransf_7"/>
    <property type="match status" value="1"/>
</dbReference>
<sequence length="732" mass="83512">MAIKVSTEVITDQLLTEIADLYAAEKYKQALWKWQFCARFGRDSQCIVARDGEKVIGFNATMPIVLVDDSGESIDAIWSCDFIVAPDYRGQGVGQAIKDEMARSFTMPIMSLGISNSAFPLLLKKGWHSPSKLDVWDLILRPKTLKQCILFFWASICRIYLSVTTKLSRSKLIVNELGFLPQQTVVEHLWKLHRAQSADVEVRRDYDYLKWRYLDCPFKVYRFLHIGSAAEGALALVVFRITPGGSVEIIDFIGVKSTSLVSAVCAYLLKNYPAVLAIHWNTSVSCLRPGFIANGFVKKSYGSRFATLSPYRQQQWGLVAGDSDGDFLRVAKEEFTAGSASAELQMLRSRSTLTINLLGKPVYSCPEGFLYRELSGQEFESMESIWMLLLSKSDANPLFMGWQWMIAWWNQWGLHLQLELNLILIFDKDSLVGILPLYRYKKNLMVHYQFIGNAWGLAPTVRSEYISPIFDRQKSVSLYKSLTCFISTRAPNSTFVFPDTTGNYMPGLSSWQHRMDAGYKVDVTGSFDSYVDSLGRMTRLKAFNRRTYLLEHYSKVEFVELDQSAKHLEEFFTNLNSFHLLRWGKPCFSLRAVEFHKQLLSSSNITGLLSYLRVNNRIVSASYNIQVADVIYNIQSGYLEEFDKKISLGTLHMGWVIESAFGKKDVNYFDFLAGFGRAEDYKRHYRGSSVEFFTLQYFSSSIVAAVHFSYFIMKSKLRKLIAKVRHSVGGVQ</sequence>
<protein>
    <submittedName>
        <fullName evidence="2">GNAT family N-acetyltransferase</fullName>
        <ecNumber evidence="2">2.3.1.-</ecNumber>
    </submittedName>
</protein>
<dbReference type="InterPro" id="IPR016181">
    <property type="entry name" value="Acyl_CoA_acyltransferase"/>
</dbReference>
<feature type="domain" description="N-acetyltransferase" evidence="1">
    <location>
        <begin position="1"/>
        <end position="146"/>
    </location>
</feature>
<keyword evidence="2" id="KW-0808">Transferase</keyword>
<organism evidence="2 3">
    <name type="scientific">Cellvibrio fontiphilus</name>
    <dbReference type="NCBI Taxonomy" id="1815559"/>
    <lineage>
        <taxon>Bacteria</taxon>
        <taxon>Pseudomonadati</taxon>
        <taxon>Pseudomonadota</taxon>
        <taxon>Gammaproteobacteria</taxon>
        <taxon>Cellvibrionales</taxon>
        <taxon>Cellvibrionaceae</taxon>
        <taxon>Cellvibrio</taxon>
    </lineage>
</organism>
<dbReference type="SUPFAM" id="SSF55729">
    <property type="entry name" value="Acyl-CoA N-acyltransferases (Nat)"/>
    <property type="match status" value="2"/>
</dbReference>
<dbReference type="GO" id="GO:0016746">
    <property type="term" value="F:acyltransferase activity"/>
    <property type="evidence" value="ECO:0007669"/>
    <property type="project" value="UniProtKB-KW"/>
</dbReference>
<dbReference type="Proteomes" id="UP001595555">
    <property type="component" value="Unassembled WGS sequence"/>
</dbReference>
<accession>A0ABV7FE20</accession>
<dbReference type="InterPro" id="IPR000182">
    <property type="entry name" value="GNAT_dom"/>
</dbReference>
<dbReference type="EMBL" id="JBHRTF010000002">
    <property type="protein sequence ID" value="MFC3115011.1"/>
    <property type="molecule type" value="Genomic_DNA"/>
</dbReference>
<dbReference type="RefSeq" id="WP_378116870.1">
    <property type="nucleotide sequence ID" value="NZ_JBHRTF010000002.1"/>
</dbReference>
<proteinExistence type="predicted"/>
<keyword evidence="3" id="KW-1185">Reference proteome</keyword>
<evidence type="ECO:0000313" key="3">
    <source>
        <dbReference type="Proteomes" id="UP001595555"/>
    </source>
</evidence>
<evidence type="ECO:0000313" key="2">
    <source>
        <dbReference type="EMBL" id="MFC3115011.1"/>
    </source>
</evidence>
<dbReference type="CDD" id="cd04301">
    <property type="entry name" value="NAT_SF"/>
    <property type="match status" value="1"/>
</dbReference>